<dbReference type="PANTHER" id="PTHR42916">
    <property type="entry name" value="2-SUCCINYL-5-ENOLPYRUVYL-6-HYDROXY-3-CYCLOHEXENE-1-CARBOXYLATE SYNTHASE"/>
    <property type="match status" value="1"/>
</dbReference>
<dbReference type="PANTHER" id="PTHR42916:SF1">
    <property type="entry name" value="PROTEIN PHYLLO, CHLOROPLASTIC"/>
    <property type="match status" value="1"/>
</dbReference>
<protein>
    <recommendedName>
        <fullName evidence="7">2-succinyl-5-enolpyruvyl-6-hydroxy-3-cyclohexene-1-carboxylate synthase</fullName>
        <shortName evidence="7">SEPHCHC synthase</shortName>
        <ecNumber evidence="7">2.2.1.9</ecNumber>
    </recommendedName>
    <alternativeName>
        <fullName evidence="7">Menaquinone biosynthesis protein MenD</fullName>
    </alternativeName>
</protein>
<feature type="domain" description="Thiamine pyrophosphate enzyme N-terminal TPP-binding" evidence="9">
    <location>
        <begin position="10"/>
        <end position="118"/>
    </location>
</feature>
<evidence type="ECO:0000259" key="10">
    <source>
        <dbReference type="Pfam" id="PF16582"/>
    </source>
</evidence>
<dbReference type="InterPro" id="IPR012001">
    <property type="entry name" value="Thiamin_PyroP_enz_TPP-bd_dom"/>
</dbReference>
<dbReference type="InterPro" id="IPR004433">
    <property type="entry name" value="MenaQ_synth_MenD"/>
</dbReference>
<evidence type="ECO:0000313" key="12">
    <source>
        <dbReference type="Proteomes" id="UP000019918"/>
    </source>
</evidence>
<comment type="pathway">
    <text evidence="7">Quinol/quinone metabolism; 1,4-dihydroxy-2-naphthoate biosynthesis; 1,4-dihydroxy-2-naphthoate from chorismate: step 2/7.</text>
</comment>
<feature type="domain" description="Menaquinone biosynthesis protein MenD middle" evidence="10">
    <location>
        <begin position="184"/>
        <end position="388"/>
    </location>
</feature>
<dbReference type="InterPro" id="IPR029061">
    <property type="entry name" value="THDP-binding"/>
</dbReference>
<dbReference type="GO" id="GO:0009234">
    <property type="term" value="P:menaquinone biosynthetic process"/>
    <property type="evidence" value="ECO:0007669"/>
    <property type="project" value="UniProtKB-UniRule"/>
</dbReference>
<dbReference type="AlphaFoldDB" id="A0A014PW03"/>
<keyword evidence="2 7" id="KW-0808">Transferase</keyword>
<dbReference type="Gene3D" id="3.40.50.970">
    <property type="match status" value="2"/>
</dbReference>
<comment type="subunit">
    <text evidence="7">Homodimer.</text>
</comment>
<dbReference type="InterPro" id="IPR032264">
    <property type="entry name" value="MenD_middle"/>
</dbReference>
<dbReference type="Pfam" id="PF02776">
    <property type="entry name" value="TPP_enzyme_N"/>
    <property type="match status" value="1"/>
</dbReference>
<comment type="similarity">
    <text evidence="7">Belongs to the TPP enzyme family. MenD subfamily.</text>
</comment>
<dbReference type="RefSeq" id="WP_034938081.1">
    <property type="nucleotide sequence ID" value="NZ_JFHN01000052.1"/>
</dbReference>
<dbReference type="HAMAP" id="MF_01659">
    <property type="entry name" value="MenD"/>
    <property type="match status" value="1"/>
</dbReference>
<evidence type="ECO:0000256" key="1">
    <source>
        <dbReference type="ARBA" id="ARBA00022428"/>
    </source>
</evidence>
<dbReference type="CDD" id="cd07037">
    <property type="entry name" value="TPP_PYR_MenD"/>
    <property type="match status" value="1"/>
</dbReference>
<dbReference type="EMBL" id="JFHN01000052">
    <property type="protein sequence ID" value="EXU75062.1"/>
    <property type="molecule type" value="Genomic_DNA"/>
</dbReference>
<keyword evidence="5 7" id="KW-0786">Thiamine pyrophosphate</keyword>
<feature type="domain" description="Thiamine pyrophosphate enzyme TPP-binding" evidence="8">
    <location>
        <begin position="421"/>
        <end position="534"/>
    </location>
</feature>
<evidence type="ECO:0000256" key="5">
    <source>
        <dbReference type="ARBA" id="ARBA00023052"/>
    </source>
</evidence>
<evidence type="ECO:0000256" key="4">
    <source>
        <dbReference type="ARBA" id="ARBA00022842"/>
    </source>
</evidence>
<organism evidence="11 12">
    <name type="scientific">Erwinia mallotivora</name>
    <dbReference type="NCBI Taxonomy" id="69222"/>
    <lineage>
        <taxon>Bacteria</taxon>
        <taxon>Pseudomonadati</taxon>
        <taxon>Pseudomonadota</taxon>
        <taxon>Gammaproteobacteria</taxon>
        <taxon>Enterobacterales</taxon>
        <taxon>Erwiniaceae</taxon>
        <taxon>Erwinia</taxon>
    </lineage>
</organism>
<evidence type="ECO:0000256" key="2">
    <source>
        <dbReference type="ARBA" id="ARBA00022679"/>
    </source>
</evidence>
<comment type="cofactor">
    <cofactor evidence="7">
        <name>thiamine diphosphate</name>
        <dbReference type="ChEBI" id="CHEBI:58937"/>
    </cofactor>
    <text evidence="7">Binds 1 thiamine pyrophosphate per subunit.</text>
</comment>
<dbReference type="CDD" id="cd02009">
    <property type="entry name" value="TPP_SHCHC_synthase"/>
    <property type="match status" value="1"/>
</dbReference>
<dbReference type="STRING" id="69222.BG55_13055"/>
<comment type="function">
    <text evidence="7">Catalyzes the thiamine diphosphate-dependent decarboxylation of 2-oxoglutarate and the subsequent addition of the resulting succinic semialdehyde-thiamine pyrophosphate anion to isochorismate to yield 2-succinyl-5-enolpyruvyl-6-hydroxy-3-cyclohexene-1-carboxylate (SEPHCHC).</text>
</comment>
<dbReference type="Proteomes" id="UP000019918">
    <property type="component" value="Unassembled WGS sequence"/>
</dbReference>
<dbReference type="EC" id="2.2.1.9" evidence="7"/>
<dbReference type="GO" id="GO:0030145">
    <property type="term" value="F:manganese ion binding"/>
    <property type="evidence" value="ECO:0007669"/>
    <property type="project" value="UniProtKB-UniRule"/>
</dbReference>
<comment type="pathway">
    <text evidence="7">Quinol/quinone metabolism; menaquinone biosynthesis.</text>
</comment>
<dbReference type="GO" id="GO:0000287">
    <property type="term" value="F:magnesium ion binding"/>
    <property type="evidence" value="ECO:0007669"/>
    <property type="project" value="UniProtKB-UniRule"/>
</dbReference>
<comment type="caution">
    <text evidence="11">The sequence shown here is derived from an EMBL/GenBank/DDBJ whole genome shotgun (WGS) entry which is preliminary data.</text>
</comment>
<dbReference type="InterPro" id="IPR011766">
    <property type="entry name" value="TPP_enzyme_TPP-bd"/>
</dbReference>
<keyword evidence="3 7" id="KW-0479">Metal-binding</keyword>
<comment type="catalytic activity">
    <reaction evidence="7">
        <text>isochorismate + 2-oxoglutarate + H(+) = 5-enolpyruvoyl-6-hydroxy-2-succinyl-cyclohex-3-ene-1-carboxylate + CO2</text>
        <dbReference type="Rhea" id="RHEA:25593"/>
        <dbReference type="ChEBI" id="CHEBI:15378"/>
        <dbReference type="ChEBI" id="CHEBI:16526"/>
        <dbReference type="ChEBI" id="CHEBI:16810"/>
        <dbReference type="ChEBI" id="CHEBI:29780"/>
        <dbReference type="ChEBI" id="CHEBI:58818"/>
        <dbReference type="EC" id="2.2.1.9"/>
    </reaction>
</comment>
<keyword evidence="1 7" id="KW-0474">Menaquinone biosynthesis</keyword>
<evidence type="ECO:0000313" key="11">
    <source>
        <dbReference type="EMBL" id="EXU75062.1"/>
    </source>
</evidence>
<keyword evidence="6 7" id="KW-0464">Manganese</keyword>
<dbReference type="Gene3D" id="3.40.50.1220">
    <property type="entry name" value="TPP-binding domain"/>
    <property type="match status" value="1"/>
</dbReference>
<dbReference type="UniPathway" id="UPA00079"/>
<dbReference type="PIRSF" id="PIRSF004983">
    <property type="entry name" value="MenD"/>
    <property type="match status" value="1"/>
</dbReference>
<evidence type="ECO:0000259" key="8">
    <source>
        <dbReference type="Pfam" id="PF02775"/>
    </source>
</evidence>
<evidence type="ECO:0000256" key="7">
    <source>
        <dbReference type="HAMAP-Rule" id="MF_01659"/>
    </source>
</evidence>
<evidence type="ECO:0000259" key="9">
    <source>
        <dbReference type="Pfam" id="PF02776"/>
    </source>
</evidence>
<dbReference type="NCBIfam" id="TIGR00173">
    <property type="entry name" value="menD"/>
    <property type="match status" value="1"/>
</dbReference>
<gene>
    <name evidence="7" type="primary">menD</name>
    <name evidence="11" type="ORF">BG55_13055</name>
</gene>
<keyword evidence="12" id="KW-1185">Reference proteome</keyword>
<reference evidence="11 12" key="1">
    <citation type="submission" date="2014-02" db="EMBL/GenBank/DDBJ databases">
        <title>Draft genome of Erwinia mallotivora strain BT-MARDI, a papaya dieback pathogen.</title>
        <authorList>
            <person name="Redzuan R."/>
            <person name="Abu Bakar N."/>
            <person name="Badrun R."/>
            <person name="Mohd Raih M.F."/>
            <person name="Rozano L."/>
            <person name="Mat Amin N."/>
        </authorList>
    </citation>
    <scope>NUCLEOTIDE SEQUENCE [LARGE SCALE GENOMIC DNA]</scope>
    <source>
        <strain evidence="11 12">BT-MARDI</strain>
    </source>
</reference>
<evidence type="ECO:0000256" key="6">
    <source>
        <dbReference type="ARBA" id="ARBA00023211"/>
    </source>
</evidence>
<dbReference type="GO" id="GO:0070204">
    <property type="term" value="F:2-succinyl-5-enolpyruvyl-6-hydroxy-3-cyclohexene-1-carboxylic-acid synthase activity"/>
    <property type="evidence" value="ECO:0007669"/>
    <property type="project" value="UniProtKB-UniRule"/>
</dbReference>
<dbReference type="UniPathway" id="UPA01057">
    <property type="reaction ID" value="UER00164"/>
</dbReference>
<comment type="cofactor">
    <cofactor evidence="7">
        <name>Mg(2+)</name>
        <dbReference type="ChEBI" id="CHEBI:18420"/>
    </cofactor>
    <cofactor evidence="7">
        <name>Mn(2+)</name>
        <dbReference type="ChEBI" id="CHEBI:29035"/>
    </cofactor>
</comment>
<dbReference type="GO" id="GO:0030976">
    <property type="term" value="F:thiamine pyrophosphate binding"/>
    <property type="evidence" value="ECO:0007669"/>
    <property type="project" value="UniProtKB-UniRule"/>
</dbReference>
<name>A0A014PW03_9GAMM</name>
<keyword evidence="4 7" id="KW-0460">Magnesium</keyword>
<sequence>MSHSIFNRRWAAVILEALTRHGVQHLCIAPGSRSAPLTLAAADNDKFLCHTHFDERGLGYLALGLAKATRQPVAIIVTSGTALANLFPAVAEARLSGERLVVLSADRPQQLINCGANQAIEQPGLFSSHVSGVLNLPLPSPDIPARWLVAAVDGLLQQHLAGALHLNCPFAEPLYGGDPTAHQAWHQPLGEWWHDNQPWTTMPATPPVPVVADWSQWRQRDGLVIVGKVSAEEGVAIAKWAEMLGWPLLADVQSQTGNPLPCAERWLHQPAAQQALNRAVLVVQFGSHLVGKQLTGWLAEITPEAWWLIEPLPGHRDPAYHRSLRITADISGWLARHPAVSRPAWCGFLRGLAEQTHRAAGEAFSTFGEAQLAARLPALLPVHGGLFLGNSLTVRLANAFARLPAAYPVFANRGASGIDGLIATAAGIQRGRARPLLVVLGDLSALYDLNSLALLRQVTAPLVLIVVNNNGGQIFSMLPTPEAERQRLFAMPQQVSFAPAAAMFRLDYHQPRSWQALKETVASGWQHGGATLVELCVAGDEGARSLKDPGERV</sequence>
<dbReference type="PATRIC" id="fig|69222.5.peg.2677"/>
<evidence type="ECO:0000256" key="3">
    <source>
        <dbReference type="ARBA" id="ARBA00022723"/>
    </source>
</evidence>
<proteinExistence type="inferred from homology"/>
<dbReference type="OrthoDB" id="9791859at2"/>
<dbReference type="Pfam" id="PF16582">
    <property type="entry name" value="TPP_enzyme_M_2"/>
    <property type="match status" value="1"/>
</dbReference>
<accession>A0A014PW03</accession>
<dbReference type="SUPFAM" id="SSF52518">
    <property type="entry name" value="Thiamin diphosphate-binding fold (THDP-binding)"/>
    <property type="match status" value="2"/>
</dbReference>
<dbReference type="Pfam" id="PF02775">
    <property type="entry name" value="TPP_enzyme_C"/>
    <property type="match status" value="1"/>
</dbReference>